<evidence type="ECO:0000313" key="4">
    <source>
        <dbReference type="Proteomes" id="UP001596150"/>
    </source>
</evidence>
<dbReference type="RefSeq" id="WP_380225276.1">
    <property type="nucleotide sequence ID" value="NZ_JBHSML010000014.1"/>
</dbReference>
<keyword evidence="4" id="KW-1185">Reference proteome</keyword>
<accession>A0ABW0Q4C8</accession>
<sequence length="156" mass="17547">MTERSVTHATFTIRRLYKAAPSQVFAAWASAQSKGRWFGAPDEGTTKLELDFRIGGREHSEGRGPNGQLYRYDALYQDIVPNQRIIYAYDMHLDDERISVSLATIEFRPESGGTRLVLTEHGAYLDGLDKPEYREHGTNELLDALGAVLERQAVST</sequence>
<dbReference type="Proteomes" id="UP001596150">
    <property type="component" value="Unassembled WGS sequence"/>
</dbReference>
<dbReference type="InterPro" id="IPR013538">
    <property type="entry name" value="ASHA1/2-like_C"/>
</dbReference>
<dbReference type="Gene3D" id="3.30.530.20">
    <property type="match status" value="1"/>
</dbReference>
<organism evidence="3 4">
    <name type="scientific">Kaistia terrae</name>
    <dbReference type="NCBI Taxonomy" id="537017"/>
    <lineage>
        <taxon>Bacteria</taxon>
        <taxon>Pseudomonadati</taxon>
        <taxon>Pseudomonadota</taxon>
        <taxon>Alphaproteobacteria</taxon>
        <taxon>Hyphomicrobiales</taxon>
        <taxon>Kaistiaceae</taxon>
        <taxon>Kaistia</taxon>
    </lineage>
</organism>
<dbReference type="EMBL" id="JBHSML010000014">
    <property type="protein sequence ID" value="MFC5518492.1"/>
    <property type="molecule type" value="Genomic_DNA"/>
</dbReference>
<dbReference type="Pfam" id="PF08327">
    <property type="entry name" value="AHSA1"/>
    <property type="match status" value="1"/>
</dbReference>
<gene>
    <name evidence="3" type="ORF">ACFPP9_22145</name>
</gene>
<evidence type="ECO:0000313" key="3">
    <source>
        <dbReference type="EMBL" id="MFC5518492.1"/>
    </source>
</evidence>
<evidence type="ECO:0000256" key="1">
    <source>
        <dbReference type="ARBA" id="ARBA00006817"/>
    </source>
</evidence>
<evidence type="ECO:0000259" key="2">
    <source>
        <dbReference type="Pfam" id="PF08327"/>
    </source>
</evidence>
<dbReference type="InterPro" id="IPR023393">
    <property type="entry name" value="START-like_dom_sf"/>
</dbReference>
<comment type="similarity">
    <text evidence="1">Belongs to the AHA1 family.</text>
</comment>
<dbReference type="SUPFAM" id="SSF55961">
    <property type="entry name" value="Bet v1-like"/>
    <property type="match status" value="1"/>
</dbReference>
<protein>
    <submittedName>
        <fullName evidence="3">SRPBCC family protein</fullName>
    </submittedName>
</protein>
<reference evidence="4" key="1">
    <citation type="journal article" date="2019" name="Int. J. Syst. Evol. Microbiol.">
        <title>The Global Catalogue of Microorganisms (GCM) 10K type strain sequencing project: providing services to taxonomists for standard genome sequencing and annotation.</title>
        <authorList>
            <consortium name="The Broad Institute Genomics Platform"/>
            <consortium name="The Broad Institute Genome Sequencing Center for Infectious Disease"/>
            <person name="Wu L."/>
            <person name="Ma J."/>
        </authorList>
    </citation>
    <scope>NUCLEOTIDE SEQUENCE [LARGE SCALE GENOMIC DNA]</scope>
    <source>
        <strain evidence="4">KACC 12633</strain>
    </source>
</reference>
<feature type="domain" description="Activator of Hsp90 ATPase homologue 1/2-like C-terminal" evidence="2">
    <location>
        <begin position="18"/>
        <end position="150"/>
    </location>
</feature>
<comment type="caution">
    <text evidence="3">The sequence shown here is derived from an EMBL/GenBank/DDBJ whole genome shotgun (WGS) entry which is preliminary data.</text>
</comment>
<proteinExistence type="inferred from homology"/>
<dbReference type="CDD" id="cd08900">
    <property type="entry name" value="SRPBCC_CalC_Aha1-like_7"/>
    <property type="match status" value="1"/>
</dbReference>
<name>A0ABW0Q4C8_9HYPH</name>